<dbReference type="HAMAP" id="MF_01595">
    <property type="entry name" value="PNPase"/>
    <property type="match status" value="1"/>
</dbReference>
<evidence type="ECO:0000256" key="1">
    <source>
        <dbReference type="ARBA" id="ARBA00007404"/>
    </source>
</evidence>
<dbReference type="CDD" id="cd02393">
    <property type="entry name" value="KH-I_PNPase"/>
    <property type="match status" value="1"/>
</dbReference>
<comment type="subcellular location">
    <subcellularLocation>
        <location evidence="5">Cytoplasm</location>
    </subcellularLocation>
</comment>
<evidence type="ECO:0000256" key="5">
    <source>
        <dbReference type="HAMAP-Rule" id="MF_01595"/>
    </source>
</evidence>
<keyword evidence="5" id="KW-0479">Metal-binding</keyword>
<dbReference type="Pfam" id="PF00013">
    <property type="entry name" value="KH_1"/>
    <property type="match status" value="1"/>
</dbReference>
<dbReference type="AlphaFoldDB" id="A0A0H4TNQ1"/>
<organism evidence="8">
    <name type="scientific">uncultured Microgenomates bacterium Rifle_16ft_4_minimus_37633</name>
    <dbReference type="NCBI Taxonomy" id="1665114"/>
    <lineage>
        <taxon>Bacteria</taxon>
        <taxon>Candidatus Microgenomatota</taxon>
        <taxon>environmental samples</taxon>
    </lineage>
</organism>
<evidence type="ECO:0000259" key="7">
    <source>
        <dbReference type="PROSITE" id="PS50126"/>
    </source>
</evidence>
<dbReference type="GO" id="GO:0000287">
    <property type="term" value="F:magnesium ion binding"/>
    <property type="evidence" value="ECO:0007669"/>
    <property type="project" value="UniProtKB-UniRule"/>
</dbReference>
<dbReference type="PROSITE" id="PS50084">
    <property type="entry name" value="KH_TYPE_1"/>
    <property type="match status" value="1"/>
</dbReference>
<keyword evidence="5" id="KW-0460">Magnesium</keyword>
<dbReference type="SUPFAM" id="SSF55666">
    <property type="entry name" value="Ribonuclease PH domain 2-like"/>
    <property type="match status" value="2"/>
</dbReference>
<dbReference type="InterPro" id="IPR036456">
    <property type="entry name" value="PNPase_PH_RNA-bd_sf"/>
</dbReference>
<dbReference type="InterPro" id="IPR027408">
    <property type="entry name" value="PNPase/RNase_PH_dom_sf"/>
</dbReference>
<sequence>MATNTSSKGRSTSGQKKIEKSVDIGGRKLTISTGNLAGQANAAVLASYGETVVLATVVSSPLKVDLGYFPLTVEYQERLYAGGRIKGSRWVKREGRPTDEEILIGRLIDRSVRPLFPKGYKEDVQLIITLLSVDTENAPETVAGVAASSALAISDIPWAGPIGIVKVGLIEDKFIANPATEDMSKSQLNLTVSSTNEAIVMIEAGGNEVTEETMLKGIEYGQKESQTVIGLINDLVSAVGKEKKAVRYEILNADGQKKVKELAKEAIKSLVAQMATKEADYVAFDAARGSVVANFDDKEKSLVGGYFDDLFKEEVRDVILSGKRPDGRKPDEIRSLSAEVSVLPRTHGSAIFNRGQTQALTIATLGAPSLEQTIESAEGDVNKRYIHHYSMPPFSTGETGRIGSPNRREIGHGALAERALLPVIPAEEDFPYTIRMVTEILSSNGSTSMASTCGSTLALMDAGVPIKKPVAGIAVGLIIEDDKKFAILTDIVGIEDGNGDMDFKVAGTETGITALQLDVKTLSLTSAILGKALEQSKKARIEILSVMNKALGTPRAHVSAHAPKIKIIKIDVEKIGDVIGSGGRTIKGIIATSGAQVDVNDDGRVFISSQTEEATAKAIAQIEGLTKDPLPGEVYDGVVKRVQPFGAFVEILPGREGLVHVSDMREDFVSNPYDVVRVGESVKVRVKEIDELGRLNLSMLLSGDKKTENGGRRRTEFNNFGKYARPQRDDQRRGGMRRNDRRGNYSNFSGPHFPTSRLIDESRKKFDR</sequence>
<dbReference type="InterPro" id="IPR004087">
    <property type="entry name" value="KH_dom"/>
</dbReference>
<dbReference type="SUPFAM" id="SSF50249">
    <property type="entry name" value="Nucleic acid-binding proteins"/>
    <property type="match status" value="1"/>
</dbReference>
<dbReference type="EMBL" id="KT006999">
    <property type="protein sequence ID" value="AKQ02299.1"/>
    <property type="molecule type" value="Genomic_DNA"/>
</dbReference>
<dbReference type="SUPFAM" id="SSF54211">
    <property type="entry name" value="Ribosomal protein S5 domain 2-like"/>
    <property type="match status" value="2"/>
</dbReference>
<dbReference type="GO" id="GO:0006402">
    <property type="term" value="P:mRNA catabolic process"/>
    <property type="evidence" value="ECO:0007669"/>
    <property type="project" value="UniProtKB-UniRule"/>
</dbReference>
<dbReference type="PANTHER" id="PTHR11252:SF0">
    <property type="entry name" value="POLYRIBONUCLEOTIDE NUCLEOTIDYLTRANSFERASE 1, MITOCHONDRIAL"/>
    <property type="match status" value="1"/>
</dbReference>
<dbReference type="GO" id="GO:0000175">
    <property type="term" value="F:3'-5'-RNA exonuclease activity"/>
    <property type="evidence" value="ECO:0007669"/>
    <property type="project" value="TreeGrafter"/>
</dbReference>
<dbReference type="SMART" id="SM00316">
    <property type="entry name" value="S1"/>
    <property type="match status" value="1"/>
</dbReference>
<dbReference type="InterPro" id="IPR036612">
    <property type="entry name" value="KH_dom_type_1_sf"/>
</dbReference>
<dbReference type="SUPFAM" id="SSF46915">
    <property type="entry name" value="Polynucleotide phosphorylase/guanosine pentaphosphate synthase (PNPase/GPSI), domain 3"/>
    <property type="match status" value="1"/>
</dbReference>
<dbReference type="InterPro" id="IPR003029">
    <property type="entry name" value="S1_domain"/>
</dbReference>
<feature type="binding site" evidence="5">
    <location>
        <position position="496"/>
    </location>
    <ligand>
        <name>Mg(2+)</name>
        <dbReference type="ChEBI" id="CHEBI:18420"/>
    </ligand>
</feature>
<dbReference type="GO" id="GO:0004654">
    <property type="term" value="F:polyribonucleotide nucleotidyltransferase activity"/>
    <property type="evidence" value="ECO:0007669"/>
    <property type="project" value="UniProtKB-UniRule"/>
</dbReference>
<dbReference type="InterPro" id="IPR012340">
    <property type="entry name" value="NA-bd_OB-fold"/>
</dbReference>
<dbReference type="Pfam" id="PF00575">
    <property type="entry name" value="S1"/>
    <property type="match status" value="1"/>
</dbReference>
<dbReference type="PROSITE" id="PS50126">
    <property type="entry name" value="S1"/>
    <property type="match status" value="1"/>
</dbReference>
<dbReference type="InterPro" id="IPR020568">
    <property type="entry name" value="Ribosomal_Su5_D2-typ_SF"/>
</dbReference>
<dbReference type="SUPFAM" id="SSF54791">
    <property type="entry name" value="Eukaryotic type KH-domain (KH-domain type I)"/>
    <property type="match status" value="1"/>
</dbReference>
<dbReference type="CDD" id="cd11364">
    <property type="entry name" value="RNase_PH_PNPase_2"/>
    <property type="match status" value="1"/>
</dbReference>
<comment type="similarity">
    <text evidence="1 5">Belongs to the polyribonucleotide nucleotidyltransferase family.</text>
</comment>
<dbReference type="GO" id="GO:0006396">
    <property type="term" value="P:RNA processing"/>
    <property type="evidence" value="ECO:0007669"/>
    <property type="project" value="InterPro"/>
</dbReference>
<protein>
    <recommendedName>
        <fullName evidence="5">Polyribonucleotide nucleotidyltransferase</fullName>
        <ecNumber evidence="5">2.7.7.8</ecNumber>
    </recommendedName>
    <alternativeName>
        <fullName evidence="5">Polynucleotide phosphorylase</fullName>
        <shortName evidence="5">PNPase</shortName>
    </alternativeName>
</protein>
<dbReference type="Pfam" id="PF03725">
    <property type="entry name" value="RNase_PH_C"/>
    <property type="match status" value="1"/>
</dbReference>
<evidence type="ECO:0000256" key="6">
    <source>
        <dbReference type="SAM" id="MobiDB-lite"/>
    </source>
</evidence>
<gene>
    <name evidence="5" type="primary">pnp</name>
</gene>
<comment type="function">
    <text evidence="5">Involved in mRNA degradation. Catalyzes the phosphorolysis of single-stranded polyribonucleotides processively in the 3'- to 5'-direction.</text>
</comment>
<keyword evidence="4 5" id="KW-0694">RNA-binding</keyword>
<comment type="cofactor">
    <cofactor evidence="5">
        <name>Mg(2+)</name>
        <dbReference type="ChEBI" id="CHEBI:18420"/>
    </cofactor>
</comment>
<feature type="domain" description="S1 motif" evidence="7">
    <location>
        <begin position="632"/>
        <end position="700"/>
    </location>
</feature>
<dbReference type="NCBIfam" id="NF008805">
    <property type="entry name" value="PRK11824.1"/>
    <property type="match status" value="1"/>
</dbReference>
<dbReference type="FunFam" id="3.30.1370.10:FF:000001">
    <property type="entry name" value="Polyribonucleotide nucleotidyltransferase"/>
    <property type="match status" value="1"/>
</dbReference>
<dbReference type="Gene3D" id="3.30.230.70">
    <property type="entry name" value="GHMP Kinase, N-terminal domain"/>
    <property type="match status" value="2"/>
</dbReference>
<dbReference type="GO" id="GO:0005829">
    <property type="term" value="C:cytosol"/>
    <property type="evidence" value="ECO:0007669"/>
    <property type="project" value="TreeGrafter"/>
</dbReference>
<dbReference type="Pfam" id="PF01138">
    <property type="entry name" value="RNase_PH"/>
    <property type="match status" value="2"/>
</dbReference>
<feature type="compositionally biased region" description="Basic and acidic residues" evidence="6">
    <location>
        <begin position="758"/>
        <end position="768"/>
    </location>
</feature>
<feature type="region of interest" description="Disordered" evidence="6">
    <location>
        <begin position="703"/>
        <end position="768"/>
    </location>
</feature>
<dbReference type="InterPro" id="IPR004088">
    <property type="entry name" value="KH_dom_type_1"/>
</dbReference>
<dbReference type="PANTHER" id="PTHR11252">
    <property type="entry name" value="POLYRIBONUCLEOTIDE NUCLEOTIDYLTRANSFERASE"/>
    <property type="match status" value="1"/>
</dbReference>
<dbReference type="GO" id="GO:0003723">
    <property type="term" value="F:RNA binding"/>
    <property type="evidence" value="ECO:0007669"/>
    <property type="project" value="UniProtKB-UniRule"/>
</dbReference>
<dbReference type="EC" id="2.7.7.8" evidence="5"/>
<keyword evidence="3 5" id="KW-0548">Nucleotidyltransferase</keyword>
<dbReference type="NCBIfam" id="TIGR03591">
    <property type="entry name" value="polynuc_phos"/>
    <property type="match status" value="1"/>
</dbReference>
<evidence type="ECO:0000256" key="2">
    <source>
        <dbReference type="ARBA" id="ARBA00022679"/>
    </source>
</evidence>
<keyword evidence="2 5" id="KW-0808">Transferase</keyword>
<reference evidence="8" key="1">
    <citation type="journal article" date="2015" name="ISME J.">
        <title>Aquifer environment selects for microbial species cohorts in sediment and groundwater.</title>
        <authorList>
            <person name="Hug L.A."/>
            <person name="Thomas B.C."/>
            <person name="Brown C.T."/>
            <person name="Frischkorn K.R."/>
            <person name="Williams K.H."/>
            <person name="Tringe S.G."/>
            <person name="Banfield J.F."/>
        </authorList>
    </citation>
    <scope>NUCLEOTIDE SEQUENCE</scope>
</reference>
<feature type="compositionally biased region" description="Basic and acidic residues" evidence="6">
    <location>
        <begin position="703"/>
        <end position="716"/>
    </location>
</feature>
<dbReference type="CDD" id="cd11363">
    <property type="entry name" value="RNase_PH_PNPase_1"/>
    <property type="match status" value="1"/>
</dbReference>
<dbReference type="SMART" id="SM00322">
    <property type="entry name" value="KH"/>
    <property type="match status" value="1"/>
</dbReference>
<feature type="binding site" evidence="5">
    <location>
        <position position="502"/>
    </location>
    <ligand>
        <name>Mg(2+)</name>
        <dbReference type="ChEBI" id="CHEBI:18420"/>
    </ligand>
</feature>
<evidence type="ECO:0000313" key="8">
    <source>
        <dbReference type="EMBL" id="AKQ02299.1"/>
    </source>
</evidence>
<dbReference type="Gene3D" id="3.30.1370.10">
    <property type="entry name" value="K Homology domain, type 1"/>
    <property type="match status" value="1"/>
</dbReference>
<dbReference type="InterPro" id="IPR036345">
    <property type="entry name" value="ExoRNase_PH_dom2_sf"/>
</dbReference>
<proteinExistence type="inferred from homology"/>
<feature type="compositionally biased region" description="Basic and acidic residues" evidence="6">
    <location>
        <begin position="726"/>
        <end position="743"/>
    </location>
</feature>
<evidence type="ECO:0000256" key="3">
    <source>
        <dbReference type="ARBA" id="ARBA00022695"/>
    </source>
</evidence>
<dbReference type="InterPro" id="IPR015847">
    <property type="entry name" value="ExoRNase_PH_dom2"/>
</dbReference>
<keyword evidence="5" id="KW-0963">Cytoplasm</keyword>
<accession>A0A0H4TNQ1</accession>
<evidence type="ECO:0000256" key="4">
    <source>
        <dbReference type="ARBA" id="ARBA00022884"/>
    </source>
</evidence>
<dbReference type="InterPro" id="IPR012162">
    <property type="entry name" value="PNPase"/>
</dbReference>
<dbReference type="PIRSF" id="PIRSF005499">
    <property type="entry name" value="PNPase"/>
    <property type="match status" value="1"/>
</dbReference>
<dbReference type="InterPro" id="IPR001247">
    <property type="entry name" value="ExoRNase_PH_dom1"/>
</dbReference>
<dbReference type="FunFam" id="3.30.230.70:FF:000001">
    <property type="entry name" value="Polyribonucleotide nucleotidyltransferase"/>
    <property type="match status" value="1"/>
</dbReference>
<comment type="catalytic activity">
    <reaction evidence="5">
        <text>RNA(n+1) + phosphate = RNA(n) + a ribonucleoside 5'-diphosphate</text>
        <dbReference type="Rhea" id="RHEA:22096"/>
        <dbReference type="Rhea" id="RHEA-COMP:14527"/>
        <dbReference type="Rhea" id="RHEA-COMP:17342"/>
        <dbReference type="ChEBI" id="CHEBI:43474"/>
        <dbReference type="ChEBI" id="CHEBI:57930"/>
        <dbReference type="ChEBI" id="CHEBI:140395"/>
        <dbReference type="EC" id="2.7.7.8"/>
    </reaction>
</comment>
<dbReference type="Gene3D" id="2.40.50.140">
    <property type="entry name" value="Nucleic acid-binding proteins"/>
    <property type="match status" value="1"/>
</dbReference>
<name>A0A0H4TNQ1_9BACT</name>